<evidence type="ECO:0000256" key="6">
    <source>
        <dbReference type="ARBA" id="ARBA00023204"/>
    </source>
</evidence>
<dbReference type="CDD" id="cd01025">
    <property type="entry name" value="TOPRIM_recR"/>
    <property type="match status" value="1"/>
</dbReference>
<comment type="caution">
    <text evidence="9">The sequence shown here is derived from an EMBL/GenBank/DDBJ whole genome shotgun (WGS) entry which is preliminary data.</text>
</comment>
<keyword evidence="10" id="KW-1185">Reference proteome</keyword>
<evidence type="ECO:0000256" key="5">
    <source>
        <dbReference type="ARBA" id="ARBA00023172"/>
    </source>
</evidence>
<dbReference type="GO" id="GO:0003677">
    <property type="term" value="F:DNA binding"/>
    <property type="evidence" value="ECO:0007669"/>
    <property type="project" value="UniProtKB-UniRule"/>
</dbReference>
<comment type="function">
    <text evidence="7">May play a role in DNA repair. It seems to be involved in an RecBC-independent recombinational process of DNA repair. It may act with RecF and RecO.</text>
</comment>
<dbReference type="Gene3D" id="1.10.8.420">
    <property type="entry name" value="RecR Domain 1"/>
    <property type="match status" value="1"/>
</dbReference>
<evidence type="ECO:0000256" key="2">
    <source>
        <dbReference type="ARBA" id="ARBA00022763"/>
    </source>
</evidence>
<dbReference type="Pfam" id="PF21175">
    <property type="entry name" value="RecR_C"/>
    <property type="match status" value="1"/>
</dbReference>
<dbReference type="GO" id="GO:0008270">
    <property type="term" value="F:zinc ion binding"/>
    <property type="evidence" value="ECO:0007669"/>
    <property type="project" value="UniProtKB-KW"/>
</dbReference>
<keyword evidence="4 7" id="KW-0862">Zinc</keyword>
<dbReference type="RefSeq" id="WP_008902582.1">
    <property type="nucleotide sequence ID" value="NZ_GL397071.1"/>
</dbReference>
<dbReference type="Pfam" id="PF02132">
    <property type="entry name" value="RecR_ZnF"/>
    <property type="match status" value="1"/>
</dbReference>
<dbReference type="Pfam" id="PF21176">
    <property type="entry name" value="RecR_HhH"/>
    <property type="match status" value="1"/>
</dbReference>
<dbReference type="InterPro" id="IPR000093">
    <property type="entry name" value="DNA_Rcmb_RecR"/>
</dbReference>
<evidence type="ECO:0000313" key="9">
    <source>
        <dbReference type="EMBL" id="EFM24571.1"/>
    </source>
</evidence>
<keyword evidence="2 7" id="KW-0227">DNA damage</keyword>
<name>E0NNR8_9FIRM</name>
<dbReference type="Gene3D" id="3.30.60.80">
    <property type="match status" value="1"/>
</dbReference>
<dbReference type="Gene3D" id="6.10.250.240">
    <property type="match status" value="1"/>
</dbReference>
<dbReference type="AlphaFoldDB" id="E0NNR8"/>
<keyword evidence="5 7" id="KW-0233">DNA recombination</keyword>
<dbReference type="STRING" id="862517.HMPREF9225_1807"/>
<dbReference type="Gene3D" id="3.40.1360.10">
    <property type="match status" value="1"/>
</dbReference>
<comment type="similarity">
    <text evidence="7">Belongs to the RecR family.</text>
</comment>
<dbReference type="PROSITE" id="PS01300">
    <property type="entry name" value="RECR"/>
    <property type="match status" value="1"/>
</dbReference>
<evidence type="ECO:0000256" key="3">
    <source>
        <dbReference type="ARBA" id="ARBA00022771"/>
    </source>
</evidence>
<dbReference type="GO" id="GO:0006310">
    <property type="term" value="P:DNA recombination"/>
    <property type="evidence" value="ECO:0007669"/>
    <property type="project" value="UniProtKB-UniRule"/>
</dbReference>
<evidence type="ECO:0000256" key="1">
    <source>
        <dbReference type="ARBA" id="ARBA00022723"/>
    </source>
</evidence>
<dbReference type="InterPro" id="IPR034137">
    <property type="entry name" value="TOPRIM_RecR"/>
</dbReference>
<dbReference type="OrthoDB" id="9802672at2"/>
<dbReference type="GO" id="GO:0006281">
    <property type="term" value="P:DNA repair"/>
    <property type="evidence" value="ECO:0007669"/>
    <property type="project" value="UniProtKB-UniRule"/>
</dbReference>
<dbReference type="NCBIfam" id="TIGR00615">
    <property type="entry name" value="recR"/>
    <property type="match status" value="1"/>
</dbReference>
<dbReference type="HAMAP" id="MF_00017">
    <property type="entry name" value="RecR"/>
    <property type="match status" value="1"/>
</dbReference>
<dbReference type="PROSITE" id="PS50880">
    <property type="entry name" value="TOPRIM"/>
    <property type="match status" value="1"/>
</dbReference>
<keyword evidence="1 7" id="KW-0479">Metal-binding</keyword>
<dbReference type="EMBL" id="AEEH01000051">
    <property type="protein sequence ID" value="EFM24571.1"/>
    <property type="molecule type" value="Genomic_DNA"/>
</dbReference>
<sequence length="196" mass="21885">MSRPLENLIYELTKLPGVGDKSAERILYYILEQDKEEARGLAKAIVDAAENIEECSICHNFTDDDPCDICTDESRDRTTICVVERPRDVASMEKTNSYHGLYHVLHGTVQPTRGIFPSDLRFASLVKRVKDGGIKEVIIATNPTTDGDTTAMYIQEALKDTGVLMTRIAHGIPVGGNLEYYDELTIETALKNRVSY</sequence>
<keyword evidence="6 7" id="KW-0234">DNA repair</keyword>
<keyword evidence="3 7" id="KW-0863">Zinc-finger</keyword>
<dbReference type="InterPro" id="IPR023627">
    <property type="entry name" value="Rcmb_RecR"/>
</dbReference>
<dbReference type="PANTHER" id="PTHR30446">
    <property type="entry name" value="RECOMBINATION PROTEIN RECR"/>
    <property type="match status" value="1"/>
</dbReference>
<dbReference type="SUPFAM" id="SSF111304">
    <property type="entry name" value="Recombination protein RecR"/>
    <property type="match status" value="1"/>
</dbReference>
<feature type="zinc finger region" description="C4-type" evidence="7">
    <location>
        <begin position="55"/>
        <end position="70"/>
    </location>
</feature>
<accession>E0NNR8</accession>
<dbReference type="SMART" id="SM00493">
    <property type="entry name" value="TOPRIM"/>
    <property type="match status" value="1"/>
</dbReference>
<evidence type="ECO:0000256" key="4">
    <source>
        <dbReference type="ARBA" id="ARBA00022833"/>
    </source>
</evidence>
<dbReference type="HOGENOM" id="CLU_060739_1_0_9"/>
<protein>
    <recommendedName>
        <fullName evidence="7">Recombination protein RecR</fullName>
    </recommendedName>
</protein>
<dbReference type="InterPro" id="IPR015967">
    <property type="entry name" value="Rcmb_RecR_Znf"/>
</dbReference>
<dbReference type="Pfam" id="PF13662">
    <property type="entry name" value="Toprim_4"/>
    <property type="match status" value="1"/>
</dbReference>
<evidence type="ECO:0000313" key="10">
    <source>
        <dbReference type="Proteomes" id="UP000003280"/>
    </source>
</evidence>
<proteinExistence type="inferred from homology"/>
<evidence type="ECO:0000259" key="8">
    <source>
        <dbReference type="PROSITE" id="PS50880"/>
    </source>
</evidence>
<dbReference type="Proteomes" id="UP000003280">
    <property type="component" value="Unassembled WGS sequence"/>
</dbReference>
<dbReference type="InterPro" id="IPR006171">
    <property type="entry name" value="TOPRIM_dom"/>
</dbReference>
<dbReference type="eggNOG" id="COG0353">
    <property type="taxonomic scope" value="Bacteria"/>
</dbReference>
<gene>
    <name evidence="7 9" type="primary">recR</name>
    <name evidence="9" type="ORF">HMPREF9225_1807</name>
</gene>
<evidence type="ECO:0000256" key="7">
    <source>
        <dbReference type="HAMAP-Rule" id="MF_00017"/>
    </source>
</evidence>
<reference evidence="9 10" key="1">
    <citation type="submission" date="2010-07" db="EMBL/GenBank/DDBJ databases">
        <authorList>
            <person name="Muzny D."/>
            <person name="Qin X."/>
            <person name="Deng J."/>
            <person name="Jiang H."/>
            <person name="Liu Y."/>
            <person name="Qu J."/>
            <person name="Song X.-Z."/>
            <person name="Zhang L."/>
            <person name="Thornton R."/>
            <person name="Coyle M."/>
            <person name="Francisco L."/>
            <person name="Jackson L."/>
            <person name="Javaid M."/>
            <person name="Korchina V."/>
            <person name="Kovar C."/>
            <person name="Mata R."/>
            <person name="Mathew T."/>
            <person name="Ngo R."/>
            <person name="Nguyen L."/>
            <person name="Nguyen N."/>
            <person name="Okwuonu G."/>
            <person name="Ongeri F."/>
            <person name="Pham C."/>
            <person name="Simmons D."/>
            <person name="Wilczek-Boney K."/>
            <person name="Hale W."/>
            <person name="Jakkamsetti A."/>
            <person name="Pham P."/>
            <person name="Ruth R."/>
            <person name="San Lucas F."/>
            <person name="Warren J."/>
            <person name="Zhang J."/>
            <person name="Zhao Z."/>
            <person name="Zhou C."/>
            <person name="Zhu D."/>
            <person name="Lee S."/>
            <person name="Bess C."/>
            <person name="Blankenburg K."/>
            <person name="Forbes L."/>
            <person name="Fu Q."/>
            <person name="Gubbala S."/>
            <person name="Hirani K."/>
            <person name="Jayaseelan J.C."/>
            <person name="Lara F."/>
            <person name="Munidasa M."/>
            <person name="Palculict T."/>
            <person name="Patil S."/>
            <person name="Pu L.-L."/>
            <person name="Saada N."/>
            <person name="Tang L."/>
            <person name="Weissenberger G."/>
            <person name="Zhu Y."/>
            <person name="Hemphill L."/>
            <person name="Shang Y."/>
            <person name="Youmans B."/>
            <person name="Ayvaz T."/>
            <person name="Ross M."/>
            <person name="Santibanez J."/>
            <person name="Aqrawi P."/>
            <person name="Gross S."/>
            <person name="Joshi V."/>
            <person name="Fowler G."/>
            <person name="Nazareth L."/>
            <person name="Reid J."/>
            <person name="Worley K."/>
            <person name="Petrosino J."/>
            <person name="Highlander S."/>
            <person name="Gibbs R."/>
        </authorList>
    </citation>
    <scope>NUCLEOTIDE SEQUENCE [LARGE SCALE GENOMIC DNA]</scope>
    <source>
        <strain evidence="9 10">ATCC BAA-1640</strain>
    </source>
</reference>
<feature type="domain" description="Toprim" evidence="8">
    <location>
        <begin position="78"/>
        <end position="173"/>
    </location>
</feature>
<dbReference type="PANTHER" id="PTHR30446:SF0">
    <property type="entry name" value="RECOMBINATION PROTEIN RECR"/>
    <property type="match status" value="1"/>
</dbReference>
<organism evidence="9 10">
    <name type="scientific">Peptoniphilus duerdenii ATCC BAA-1640</name>
    <dbReference type="NCBI Taxonomy" id="862517"/>
    <lineage>
        <taxon>Bacteria</taxon>
        <taxon>Bacillati</taxon>
        <taxon>Bacillota</taxon>
        <taxon>Tissierellia</taxon>
        <taxon>Tissierellales</taxon>
        <taxon>Peptoniphilaceae</taxon>
        <taxon>Peptoniphilus</taxon>
    </lineage>
</organism>